<dbReference type="PANTHER" id="PTHR42711">
    <property type="entry name" value="ABC TRANSPORTER ATP-BINDING PROTEIN"/>
    <property type="match status" value="1"/>
</dbReference>
<dbReference type="PROSITE" id="PS50893">
    <property type="entry name" value="ABC_TRANSPORTER_2"/>
    <property type="match status" value="1"/>
</dbReference>
<keyword evidence="4" id="KW-0547">Nucleotide-binding</keyword>
<dbReference type="Gene3D" id="3.40.50.300">
    <property type="entry name" value="P-loop containing nucleotide triphosphate hydrolases"/>
    <property type="match status" value="1"/>
</dbReference>
<evidence type="ECO:0000313" key="7">
    <source>
        <dbReference type="EMBL" id="GER02555.1"/>
    </source>
</evidence>
<dbReference type="Pfam" id="PF00005">
    <property type="entry name" value="ABC_tran"/>
    <property type="match status" value="1"/>
</dbReference>
<accession>A0A5A7N4B3</accession>
<evidence type="ECO:0000256" key="2">
    <source>
        <dbReference type="ARBA" id="ARBA00022448"/>
    </source>
</evidence>
<dbReference type="RefSeq" id="WP_150006686.1">
    <property type="nucleotide sequence ID" value="NZ_BKCN01000001.1"/>
</dbReference>
<dbReference type="PROSITE" id="PS00211">
    <property type="entry name" value="ABC_TRANSPORTER_1"/>
    <property type="match status" value="1"/>
</dbReference>
<evidence type="ECO:0000256" key="3">
    <source>
        <dbReference type="ARBA" id="ARBA00022458"/>
    </source>
</evidence>
<dbReference type="InterPro" id="IPR003439">
    <property type="entry name" value="ABC_transporter-like_ATP-bd"/>
</dbReference>
<dbReference type="GO" id="GO:0016887">
    <property type="term" value="F:ATP hydrolysis activity"/>
    <property type="evidence" value="ECO:0007669"/>
    <property type="project" value="InterPro"/>
</dbReference>
<dbReference type="InterPro" id="IPR050763">
    <property type="entry name" value="ABC_transporter_ATP-binding"/>
</dbReference>
<evidence type="ECO:0000256" key="4">
    <source>
        <dbReference type="ARBA" id="ARBA00022741"/>
    </source>
</evidence>
<evidence type="ECO:0000313" key="8">
    <source>
        <dbReference type="Proteomes" id="UP000324996"/>
    </source>
</evidence>
<comment type="similarity">
    <text evidence="1">Belongs to the ABC transporter superfamily.</text>
</comment>
<keyword evidence="8" id="KW-1185">Reference proteome</keyword>
<evidence type="ECO:0000256" key="5">
    <source>
        <dbReference type="ARBA" id="ARBA00022840"/>
    </source>
</evidence>
<sequence length="263" mass="28837">MAPVIALSHIQKYYGDQLALDDLSLSVEPGEVFGFLGQNGAGKSTSIRILLGIIDPDGGSRQVLGAPTALEVSQRIGYLPEERGLYKRMSAERVIAYLGQLKGMDAASALEQARILLQRYGLGEAAKKRVQQLSKGMAQKVQVLSTLVHDPDLLILDEPFSGLDPVNQQVLEGLVGDMKRAGKTILFSTHVMQHAERLCDRVCIIAHGRDVFTGTVAEARALLPSRMILRTADDIAPLKLCLRWGRSAPSAKLGRWWIMKLKR</sequence>
<evidence type="ECO:0000259" key="6">
    <source>
        <dbReference type="PROSITE" id="PS50893"/>
    </source>
</evidence>
<dbReference type="InterPro" id="IPR003593">
    <property type="entry name" value="AAA+_ATPase"/>
</dbReference>
<keyword evidence="5 7" id="KW-0067">ATP-binding</keyword>
<name>A0A5A7N4B3_9PROT</name>
<dbReference type="PANTHER" id="PTHR42711:SF5">
    <property type="entry name" value="ABC TRANSPORTER ATP-BINDING PROTEIN NATA"/>
    <property type="match status" value="1"/>
</dbReference>
<dbReference type="InterPro" id="IPR017871">
    <property type="entry name" value="ABC_transporter-like_CS"/>
</dbReference>
<dbReference type="AlphaFoldDB" id="A0A5A7N4B3"/>
<dbReference type="SMART" id="SM00382">
    <property type="entry name" value="AAA"/>
    <property type="match status" value="1"/>
</dbReference>
<keyword evidence="3" id="KW-0536">Nodulation</keyword>
<proteinExistence type="inferred from homology"/>
<dbReference type="EMBL" id="BKCN01000001">
    <property type="protein sequence ID" value="GER02555.1"/>
    <property type="molecule type" value="Genomic_DNA"/>
</dbReference>
<comment type="caution">
    <text evidence="7">The sequence shown here is derived from an EMBL/GenBank/DDBJ whole genome shotgun (WGS) entry which is preliminary data.</text>
</comment>
<evidence type="ECO:0000256" key="1">
    <source>
        <dbReference type="ARBA" id="ARBA00005417"/>
    </source>
</evidence>
<organism evidence="7 8">
    <name type="scientific">Iodidimonas nitroreducens</name>
    <dbReference type="NCBI Taxonomy" id="1236968"/>
    <lineage>
        <taxon>Bacteria</taxon>
        <taxon>Pseudomonadati</taxon>
        <taxon>Pseudomonadota</taxon>
        <taxon>Alphaproteobacteria</taxon>
        <taxon>Iodidimonadales</taxon>
        <taxon>Iodidimonadaceae</taxon>
        <taxon>Iodidimonas</taxon>
    </lineage>
</organism>
<protein>
    <submittedName>
        <fullName evidence="7">ABC transporter ATP-binding protein</fullName>
    </submittedName>
</protein>
<dbReference type="SUPFAM" id="SSF52540">
    <property type="entry name" value="P-loop containing nucleoside triphosphate hydrolases"/>
    <property type="match status" value="1"/>
</dbReference>
<keyword evidence="2" id="KW-0813">Transport</keyword>
<reference evidence="7 8" key="1">
    <citation type="submission" date="2019-09" db="EMBL/GenBank/DDBJ databases">
        <title>NBRP : Genome information of microbial organism related human and environment.</title>
        <authorList>
            <person name="Hattori M."/>
            <person name="Oshima K."/>
            <person name="Inaba H."/>
            <person name="Suda W."/>
            <person name="Sakamoto M."/>
            <person name="Iino T."/>
            <person name="Kitahara M."/>
            <person name="Oshida Y."/>
            <person name="Iida T."/>
            <person name="Kudo T."/>
            <person name="Itoh T."/>
            <person name="Ohkuma M."/>
        </authorList>
    </citation>
    <scope>NUCLEOTIDE SEQUENCE [LARGE SCALE GENOMIC DNA]</scope>
    <source>
        <strain evidence="7 8">Q-1</strain>
    </source>
</reference>
<feature type="domain" description="ABC transporter" evidence="6">
    <location>
        <begin position="5"/>
        <end position="232"/>
    </location>
</feature>
<dbReference type="GO" id="GO:0005524">
    <property type="term" value="F:ATP binding"/>
    <property type="evidence" value="ECO:0007669"/>
    <property type="project" value="UniProtKB-KW"/>
</dbReference>
<dbReference type="InterPro" id="IPR027417">
    <property type="entry name" value="P-loop_NTPase"/>
</dbReference>
<dbReference type="Proteomes" id="UP000324996">
    <property type="component" value="Unassembled WGS sequence"/>
</dbReference>
<gene>
    <name evidence="7" type="ORF">JCM17846_02370</name>
</gene>